<evidence type="ECO:0000313" key="11">
    <source>
        <dbReference type="Proteomes" id="UP000295310"/>
    </source>
</evidence>
<dbReference type="Pfam" id="PF02608">
    <property type="entry name" value="Bmp"/>
    <property type="match status" value="1"/>
</dbReference>
<evidence type="ECO:0000256" key="8">
    <source>
        <dbReference type="SAM" id="Phobius"/>
    </source>
</evidence>
<evidence type="ECO:0000256" key="2">
    <source>
        <dbReference type="ARBA" id="ARBA00008610"/>
    </source>
</evidence>
<feature type="domain" description="ABC transporter substrate-binding protein PnrA-like" evidence="9">
    <location>
        <begin position="57"/>
        <end position="333"/>
    </location>
</feature>
<keyword evidence="8" id="KW-1133">Transmembrane helix</keyword>
<dbReference type="SUPFAM" id="SSF53822">
    <property type="entry name" value="Periplasmic binding protein-like I"/>
    <property type="match status" value="1"/>
</dbReference>
<evidence type="ECO:0000256" key="7">
    <source>
        <dbReference type="SAM" id="MobiDB-lite"/>
    </source>
</evidence>
<keyword evidence="5 8" id="KW-0472">Membrane</keyword>
<evidence type="ECO:0000256" key="4">
    <source>
        <dbReference type="ARBA" id="ARBA00022729"/>
    </source>
</evidence>
<comment type="similarity">
    <text evidence="2">Belongs to the BMP lipoprotein family.</text>
</comment>
<accession>A0A4R6BC88</accession>
<feature type="compositionally biased region" description="Basic and acidic residues" evidence="7">
    <location>
        <begin position="349"/>
        <end position="358"/>
    </location>
</feature>
<evidence type="ECO:0000256" key="6">
    <source>
        <dbReference type="ARBA" id="ARBA00023288"/>
    </source>
</evidence>
<sequence length="358" mass="40642">MLKSPNNCYTIDYRRVHRKSIPLHERRNMKKISLLVALVAILLVTIFFYSRPQHRLTTIGFLFPDSMYDQTWGTEGYKGMLEIAQSYETAFFYEQNINTNEEIKTAVKRMADRNVQVLYGQGMEFSDAFNEVAAKYPDIHFVVFNGESKADNVTIINIDAYTMGYFGGMTAAHHSKTGHIGVIGSFKSQPEIEGFKDGAIFENKNIKLHEYYVKTFSYDSRGTDIAENFIKNKKVDVLFPAGDGINADIMSYARDHDTNVIGFISDQSNYGPQVLMSTQVKIPAAYVKVAKLYEEGNLKGGRLNWGIKENLVGVGKLSRRMDNQFTTQLKKDLAHYKETNLLPSGETPPAEHDAYRQD</sequence>
<organism evidence="10 11">
    <name type="scientific">Macrococcus brunensis</name>
    <dbReference type="NCBI Taxonomy" id="198483"/>
    <lineage>
        <taxon>Bacteria</taxon>
        <taxon>Bacillati</taxon>
        <taxon>Bacillota</taxon>
        <taxon>Bacilli</taxon>
        <taxon>Bacillales</taxon>
        <taxon>Staphylococcaceae</taxon>
        <taxon>Macrococcus</taxon>
    </lineage>
</organism>
<evidence type="ECO:0000256" key="3">
    <source>
        <dbReference type="ARBA" id="ARBA00022475"/>
    </source>
</evidence>
<gene>
    <name evidence="10" type="ORF">ERX27_08235</name>
</gene>
<comment type="caution">
    <text evidence="10">The sequence shown here is derived from an EMBL/GenBank/DDBJ whole genome shotgun (WGS) entry which is preliminary data.</text>
</comment>
<dbReference type="InterPro" id="IPR050957">
    <property type="entry name" value="BMP_lipoprotein"/>
</dbReference>
<reference evidence="10 11" key="1">
    <citation type="submission" date="2019-01" db="EMBL/GenBank/DDBJ databases">
        <title>Draft genome sequences of the type strains of six Macrococcus species.</title>
        <authorList>
            <person name="Mazhar S."/>
            <person name="Altermann E."/>
            <person name="Hill C."/>
            <person name="Mcauliffe O."/>
        </authorList>
    </citation>
    <scope>NUCLEOTIDE SEQUENCE [LARGE SCALE GENOMIC DNA]</scope>
    <source>
        <strain evidence="10 11">CCM4811</strain>
    </source>
</reference>
<dbReference type="Gene3D" id="3.40.50.2300">
    <property type="match status" value="2"/>
</dbReference>
<feature type="transmembrane region" description="Helical" evidence="8">
    <location>
        <begin position="32"/>
        <end position="49"/>
    </location>
</feature>
<dbReference type="GO" id="GO:0005886">
    <property type="term" value="C:plasma membrane"/>
    <property type="evidence" value="ECO:0007669"/>
    <property type="project" value="UniProtKB-SubCell"/>
</dbReference>
<dbReference type="PANTHER" id="PTHR34296">
    <property type="entry name" value="TRANSCRIPTIONAL ACTIVATOR PROTEIN MED"/>
    <property type="match status" value="1"/>
</dbReference>
<evidence type="ECO:0000259" key="9">
    <source>
        <dbReference type="Pfam" id="PF02608"/>
    </source>
</evidence>
<feature type="region of interest" description="Disordered" evidence="7">
    <location>
        <begin position="339"/>
        <end position="358"/>
    </location>
</feature>
<evidence type="ECO:0000256" key="5">
    <source>
        <dbReference type="ARBA" id="ARBA00023136"/>
    </source>
</evidence>
<evidence type="ECO:0000313" key="10">
    <source>
        <dbReference type="EMBL" id="TDL95446.1"/>
    </source>
</evidence>
<keyword evidence="11" id="KW-1185">Reference proteome</keyword>
<protein>
    <submittedName>
        <fullName evidence="10">BMP family ABC transporter substrate-binding protein</fullName>
    </submittedName>
</protein>
<evidence type="ECO:0000256" key="1">
    <source>
        <dbReference type="ARBA" id="ARBA00004193"/>
    </source>
</evidence>
<dbReference type="AlphaFoldDB" id="A0A4R6BC88"/>
<dbReference type="InterPro" id="IPR028082">
    <property type="entry name" value="Peripla_BP_I"/>
</dbReference>
<keyword evidence="8" id="KW-0812">Transmembrane</keyword>
<keyword evidence="3" id="KW-1003">Cell membrane</keyword>
<dbReference type="InterPro" id="IPR003760">
    <property type="entry name" value="PnrA-like"/>
</dbReference>
<comment type="subcellular location">
    <subcellularLocation>
        <location evidence="1">Cell membrane</location>
        <topology evidence="1">Lipid-anchor</topology>
    </subcellularLocation>
</comment>
<dbReference type="PANTHER" id="PTHR34296:SF2">
    <property type="entry name" value="ABC TRANSPORTER GUANOSINE-BINDING PROTEIN NUPN"/>
    <property type="match status" value="1"/>
</dbReference>
<dbReference type="EMBL" id="SCWA01000014">
    <property type="protein sequence ID" value="TDL95446.1"/>
    <property type="molecule type" value="Genomic_DNA"/>
</dbReference>
<dbReference type="OrthoDB" id="2556857at2"/>
<proteinExistence type="inferred from homology"/>
<keyword evidence="6" id="KW-0449">Lipoprotein</keyword>
<keyword evidence="4" id="KW-0732">Signal</keyword>
<dbReference type="Proteomes" id="UP000295310">
    <property type="component" value="Unassembled WGS sequence"/>
</dbReference>
<name>A0A4R6BC88_9STAP</name>